<feature type="domain" description="Phosphoribosyltransferase" evidence="2">
    <location>
        <begin position="126"/>
        <end position="219"/>
    </location>
</feature>
<accession>A0ABV2ACH1</accession>
<comment type="caution">
    <text evidence="4">The sequence shown here is derived from an EMBL/GenBank/DDBJ whole genome shotgun (WGS) entry which is preliminary data.</text>
</comment>
<evidence type="ECO:0000313" key="4">
    <source>
        <dbReference type="EMBL" id="MES0874874.1"/>
    </source>
</evidence>
<dbReference type="PANTHER" id="PTHR47505:SF1">
    <property type="entry name" value="DNA UTILIZATION PROTEIN YHGH"/>
    <property type="match status" value="1"/>
</dbReference>
<dbReference type="Pfam" id="PF00156">
    <property type="entry name" value="Pribosyltran"/>
    <property type="match status" value="1"/>
</dbReference>
<dbReference type="EMBL" id="JBEPIJ010000016">
    <property type="protein sequence ID" value="MES0874874.1"/>
    <property type="molecule type" value="Genomic_DNA"/>
</dbReference>
<evidence type="ECO:0000313" key="5">
    <source>
        <dbReference type="Proteomes" id="UP001465331"/>
    </source>
</evidence>
<dbReference type="Proteomes" id="UP001465331">
    <property type="component" value="Unassembled WGS sequence"/>
</dbReference>
<dbReference type="InterPro" id="IPR029057">
    <property type="entry name" value="PRTase-like"/>
</dbReference>
<dbReference type="PANTHER" id="PTHR47505">
    <property type="entry name" value="DNA UTILIZATION PROTEIN YHGH"/>
    <property type="match status" value="1"/>
</dbReference>
<protein>
    <submittedName>
        <fullName evidence="4">ComF family protein</fullName>
    </submittedName>
</protein>
<dbReference type="CDD" id="cd06223">
    <property type="entry name" value="PRTases_typeI"/>
    <property type="match status" value="1"/>
</dbReference>
<dbReference type="SUPFAM" id="SSF53271">
    <property type="entry name" value="PRTase-like"/>
    <property type="match status" value="1"/>
</dbReference>
<evidence type="ECO:0000259" key="2">
    <source>
        <dbReference type="Pfam" id="PF00156"/>
    </source>
</evidence>
<keyword evidence="5" id="KW-1185">Reference proteome</keyword>
<comment type="similarity">
    <text evidence="1">Belongs to the ComF/GntX family.</text>
</comment>
<feature type="domain" description="Double zinc ribbon" evidence="3">
    <location>
        <begin position="7"/>
        <end position="58"/>
    </location>
</feature>
<dbReference type="InterPro" id="IPR044005">
    <property type="entry name" value="DZR_2"/>
</dbReference>
<dbReference type="Gene3D" id="3.40.50.2020">
    <property type="match status" value="1"/>
</dbReference>
<organism evidence="4 5">
    <name type="scientific">Sinimarinibacterium thermocellulolyticum</name>
    <dbReference type="NCBI Taxonomy" id="3170016"/>
    <lineage>
        <taxon>Bacteria</taxon>
        <taxon>Pseudomonadati</taxon>
        <taxon>Pseudomonadota</taxon>
        <taxon>Gammaproteobacteria</taxon>
        <taxon>Nevskiales</taxon>
        <taxon>Nevskiaceae</taxon>
        <taxon>Sinimarinibacterium</taxon>
    </lineage>
</organism>
<sequence length="226" mass="24861">MVDRLAERLLPQRCRRCEAGTGGPLLCEPCVLDLPWNDAACARCALPMTAPGICPACLHRAPRFDAAWAAFRLQPPIQHGVHALKYHADFGQARLLGELMARRLQARDAPLPELLVPVPLHPLRLMRRGYNQAAEIARVIARACSIALDLDGARRVRRTEDQIGQSRAARRRNMRGAFVVRTDLAGRHVALVDDVMTTGATFDELARACRAAGAVRIEAWAAARTP</sequence>
<reference evidence="4 5" key="1">
    <citation type="submission" date="2024-06" db="EMBL/GenBank/DDBJ databases">
        <authorList>
            <person name="Li Z."/>
            <person name="Jiang Y."/>
        </authorList>
    </citation>
    <scope>NUCLEOTIDE SEQUENCE [LARGE SCALE GENOMIC DNA]</scope>
    <source>
        <strain evidence="4 5">HSW-8</strain>
    </source>
</reference>
<dbReference type="InterPro" id="IPR051910">
    <property type="entry name" value="ComF/GntX_DNA_util-trans"/>
</dbReference>
<dbReference type="InterPro" id="IPR000836">
    <property type="entry name" value="PRTase_dom"/>
</dbReference>
<proteinExistence type="inferred from homology"/>
<dbReference type="Pfam" id="PF18912">
    <property type="entry name" value="DZR_2"/>
    <property type="match status" value="1"/>
</dbReference>
<name>A0ABV2ACH1_9GAMM</name>
<gene>
    <name evidence="4" type="ORF">ABSH63_12790</name>
</gene>
<dbReference type="RefSeq" id="WP_352890258.1">
    <property type="nucleotide sequence ID" value="NZ_JBEPIJ010000016.1"/>
</dbReference>
<evidence type="ECO:0000259" key="3">
    <source>
        <dbReference type="Pfam" id="PF18912"/>
    </source>
</evidence>
<evidence type="ECO:0000256" key="1">
    <source>
        <dbReference type="ARBA" id="ARBA00008007"/>
    </source>
</evidence>